<gene>
    <name evidence="1" type="ORF">JCM19241_1595</name>
</gene>
<reference evidence="1 2" key="1">
    <citation type="submission" date="2015-01" db="EMBL/GenBank/DDBJ databases">
        <title>Vibrio sp. C94 JCM 19241 whole genome shotgun sequence.</title>
        <authorList>
            <person name="Sawabe T."/>
            <person name="Meirelles P."/>
            <person name="Feng G."/>
            <person name="Sayaka M."/>
            <person name="Hattori M."/>
            <person name="Ohkuma M."/>
        </authorList>
    </citation>
    <scope>NUCLEOTIDE SEQUENCE [LARGE SCALE GENOMIC DNA]</scope>
    <source>
        <strain evidence="2">JCM 19241</strain>
    </source>
</reference>
<evidence type="ECO:0000313" key="1">
    <source>
        <dbReference type="EMBL" id="GAM75252.1"/>
    </source>
</evidence>
<reference evidence="1 2" key="2">
    <citation type="submission" date="2015-01" db="EMBL/GenBank/DDBJ databases">
        <authorList>
            <consortium name="NBRP consortium"/>
            <person name="Sawabe T."/>
            <person name="Meirelles P."/>
            <person name="Feng G."/>
            <person name="Sayaka M."/>
            <person name="Hattori M."/>
            <person name="Ohkuma M."/>
        </authorList>
    </citation>
    <scope>NUCLEOTIDE SEQUENCE [LARGE SCALE GENOMIC DNA]</scope>
    <source>
        <strain evidence="2">JCM 19241</strain>
    </source>
</reference>
<evidence type="ECO:0000313" key="2">
    <source>
        <dbReference type="Proteomes" id="UP000031666"/>
    </source>
</evidence>
<dbReference type="Proteomes" id="UP000031666">
    <property type="component" value="Unassembled WGS sequence"/>
</dbReference>
<organism evidence="1 2">
    <name type="scientific">Vibrio ishigakensis</name>
    <dbReference type="NCBI Taxonomy" id="1481914"/>
    <lineage>
        <taxon>Bacteria</taxon>
        <taxon>Pseudomonadati</taxon>
        <taxon>Pseudomonadota</taxon>
        <taxon>Gammaproteobacteria</taxon>
        <taxon>Vibrionales</taxon>
        <taxon>Vibrionaceae</taxon>
        <taxon>Vibrio</taxon>
    </lineage>
</organism>
<name>A0A0B8QE18_9VIBR</name>
<protein>
    <submittedName>
        <fullName evidence="1">Uncharacterized protein</fullName>
    </submittedName>
</protein>
<dbReference type="STRING" id="1481914.JCM19241_1595"/>
<dbReference type="EMBL" id="BBSC01000003">
    <property type="protein sequence ID" value="GAM75252.1"/>
    <property type="molecule type" value="Genomic_DNA"/>
</dbReference>
<comment type="caution">
    <text evidence="1">The sequence shown here is derived from an EMBL/GenBank/DDBJ whole genome shotgun (WGS) entry which is preliminary data.</text>
</comment>
<proteinExistence type="predicted"/>
<dbReference type="AlphaFoldDB" id="A0A0B8QE18"/>
<accession>A0A0B8QE18</accession>
<sequence length="127" mass="14360">MPFGGFGLTFLSDDIVKISKFTSIDEGSINGEQMLNQSELSEALFRDPTSPPLATTIDRKYYANSMWGKSIELTSNCEVIIPFMSGYGGIQFVMMPNDIIYYYVSDNDEFYWDGTAIELNKLNPYCN</sequence>